<organism evidence="1 2">
    <name type="scientific">Tanacetum coccineum</name>
    <dbReference type="NCBI Taxonomy" id="301880"/>
    <lineage>
        <taxon>Eukaryota</taxon>
        <taxon>Viridiplantae</taxon>
        <taxon>Streptophyta</taxon>
        <taxon>Embryophyta</taxon>
        <taxon>Tracheophyta</taxon>
        <taxon>Spermatophyta</taxon>
        <taxon>Magnoliopsida</taxon>
        <taxon>eudicotyledons</taxon>
        <taxon>Gunneridae</taxon>
        <taxon>Pentapetalae</taxon>
        <taxon>asterids</taxon>
        <taxon>campanulids</taxon>
        <taxon>Asterales</taxon>
        <taxon>Asteraceae</taxon>
        <taxon>Asteroideae</taxon>
        <taxon>Anthemideae</taxon>
        <taxon>Anthemidinae</taxon>
        <taxon>Tanacetum</taxon>
    </lineage>
</organism>
<reference evidence="1" key="2">
    <citation type="submission" date="2022-01" db="EMBL/GenBank/DDBJ databases">
        <authorList>
            <person name="Yamashiro T."/>
            <person name="Shiraishi A."/>
            <person name="Satake H."/>
            <person name="Nakayama K."/>
        </authorList>
    </citation>
    <scope>NUCLEOTIDE SEQUENCE</scope>
</reference>
<evidence type="ECO:0000313" key="1">
    <source>
        <dbReference type="EMBL" id="GJS76758.1"/>
    </source>
</evidence>
<sequence length="67" mass="7201">MPPMAMSPMAMTPMAMSPMAMTPAAMTHGAMIPVAMSSMPIPGPIVSEKKKVFGRKAYFIILSIIHH</sequence>
<evidence type="ECO:0000313" key="2">
    <source>
        <dbReference type="Proteomes" id="UP001151760"/>
    </source>
</evidence>
<accession>A0ABQ4YJ22</accession>
<dbReference type="EMBL" id="BQNB010010399">
    <property type="protein sequence ID" value="GJS76758.1"/>
    <property type="molecule type" value="Genomic_DNA"/>
</dbReference>
<gene>
    <name evidence="1" type="ORF">Tco_0726639</name>
</gene>
<comment type="caution">
    <text evidence="1">The sequence shown here is derived from an EMBL/GenBank/DDBJ whole genome shotgun (WGS) entry which is preliminary data.</text>
</comment>
<keyword evidence="2" id="KW-1185">Reference proteome</keyword>
<reference evidence="1" key="1">
    <citation type="journal article" date="2022" name="Int. J. Mol. Sci.">
        <title>Draft Genome of Tanacetum Coccineum: Genomic Comparison of Closely Related Tanacetum-Family Plants.</title>
        <authorList>
            <person name="Yamashiro T."/>
            <person name="Shiraishi A."/>
            <person name="Nakayama K."/>
            <person name="Satake H."/>
        </authorList>
    </citation>
    <scope>NUCLEOTIDE SEQUENCE</scope>
</reference>
<dbReference type="Proteomes" id="UP001151760">
    <property type="component" value="Unassembled WGS sequence"/>
</dbReference>
<name>A0ABQ4YJ22_9ASTR</name>
<protein>
    <submittedName>
        <fullName evidence="1">Uncharacterized protein</fullName>
    </submittedName>
</protein>
<proteinExistence type="predicted"/>